<evidence type="ECO:0000313" key="2">
    <source>
        <dbReference type="Proteomes" id="UP000187191"/>
    </source>
</evidence>
<accession>A0ABM6GLF8</accession>
<name>A0ABM6GLF8_9ACTN</name>
<evidence type="ECO:0000313" key="1">
    <source>
        <dbReference type="EMBL" id="APY84546.1"/>
    </source>
</evidence>
<dbReference type="EMBL" id="CP015588">
    <property type="protein sequence ID" value="APY84546.1"/>
    <property type="molecule type" value="Genomic_DNA"/>
</dbReference>
<sequence length="80" mass="8513">MTAVILWPMLLVPPTLTVLRYSGVGKPLTFQPLAIWGELIGQCADVVRNPGPEQTHVAGVSIAFSIVRCVGHGSCAARFP</sequence>
<reference evidence="1 2" key="1">
    <citation type="submission" date="2016-05" db="EMBL/GenBank/DDBJ databases">
        <authorList>
            <person name="Gu J."/>
        </authorList>
    </citation>
    <scope>NUCLEOTIDE SEQUENCE [LARGE SCALE GENOMIC DNA]</scope>
    <source>
        <strain evidence="1 2">ACCC40021</strain>
    </source>
</reference>
<protein>
    <submittedName>
        <fullName evidence="1">Uncharacterized protein</fullName>
    </submittedName>
</protein>
<keyword evidence="2" id="KW-1185">Reference proteome</keyword>
<organism evidence="1 2">
    <name type="scientific">Streptomyces alfalfae</name>
    <dbReference type="NCBI Taxonomy" id="1642299"/>
    <lineage>
        <taxon>Bacteria</taxon>
        <taxon>Bacillati</taxon>
        <taxon>Actinomycetota</taxon>
        <taxon>Actinomycetes</taxon>
        <taxon>Kitasatosporales</taxon>
        <taxon>Streptomycetaceae</taxon>
        <taxon>Streptomyces</taxon>
    </lineage>
</organism>
<proteinExistence type="predicted"/>
<gene>
    <name evidence="1" type="ORF">A7J05_01010</name>
</gene>
<dbReference type="Proteomes" id="UP000187191">
    <property type="component" value="Chromosome"/>
</dbReference>